<evidence type="ECO:0000313" key="3">
    <source>
        <dbReference type="Proteomes" id="UP000630097"/>
    </source>
</evidence>
<feature type="region of interest" description="Disordered" evidence="1">
    <location>
        <begin position="1"/>
        <end position="23"/>
    </location>
</feature>
<dbReference type="EMBL" id="BONV01000001">
    <property type="protein sequence ID" value="GIG77328.1"/>
    <property type="molecule type" value="Genomic_DNA"/>
</dbReference>
<protein>
    <submittedName>
        <fullName evidence="2">Uncharacterized protein</fullName>
    </submittedName>
</protein>
<reference evidence="2 3" key="1">
    <citation type="submission" date="2021-01" db="EMBL/GenBank/DDBJ databases">
        <title>Whole genome shotgun sequence of Planotetraspora kaengkrachanensis NBRC 104272.</title>
        <authorList>
            <person name="Komaki H."/>
            <person name="Tamura T."/>
        </authorList>
    </citation>
    <scope>NUCLEOTIDE SEQUENCE [LARGE SCALE GENOMIC DNA]</scope>
    <source>
        <strain evidence="2 3">NBRC 104272</strain>
    </source>
</reference>
<dbReference type="AlphaFoldDB" id="A0A8J3PQW1"/>
<evidence type="ECO:0000313" key="2">
    <source>
        <dbReference type="EMBL" id="GIG77328.1"/>
    </source>
</evidence>
<gene>
    <name evidence="2" type="ORF">Pka01_04550</name>
</gene>
<sequence length="159" mass="17624">MQCRPASRVTGIDIPPSASEGRGRTQLTIQDFREIPSIDPGRFRVASDFSIEVAARAGGLGTVLRLVDSGIDVCIEFPWWGNAEEDISNWTLHDIPLGTVTEPYWDADQGWRILIWKANATVFIASGSSDEDDTYDTFISVVEDRYRKAWVGVIGSSRS</sequence>
<evidence type="ECO:0000256" key="1">
    <source>
        <dbReference type="SAM" id="MobiDB-lite"/>
    </source>
</evidence>
<name>A0A8J3PQW1_9ACTN</name>
<keyword evidence="3" id="KW-1185">Reference proteome</keyword>
<proteinExistence type="predicted"/>
<comment type="caution">
    <text evidence="2">The sequence shown here is derived from an EMBL/GenBank/DDBJ whole genome shotgun (WGS) entry which is preliminary data.</text>
</comment>
<accession>A0A8J3PQW1</accession>
<dbReference type="Proteomes" id="UP000630097">
    <property type="component" value="Unassembled WGS sequence"/>
</dbReference>
<organism evidence="2 3">
    <name type="scientific">Planotetraspora kaengkrachanensis</name>
    <dbReference type="NCBI Taxonomy" id="575193"/>
    <lineage>
        <taxon>Bacteria</taxon>
        <taxon>Bacillati</taxon>
        <taxon>Actinomycetota</taxon>
        <taxon>Actinomycetes</taxon>
        <taxon>Streptosporangiales</taxon>
        <taxon>Streptosporangiaceae</taxon>
        <taxon>Planotetraspora</taxon>
    </lineage>
</organism>